<evidence type="ECO:0000313" key="2">
    <source>
        <dbReference type="EMBL" id="KAK6623534.1"/>
    </source>
</evidence>
<comment type="caution">
    <text evidence="2">The sequence shown here is derived from an EMBL/GenBank/DDBJ whole genome shotgun (WGS) entry which is preliminary data.</text>
</comment>
<feature type="region of interest" description="Disordered" evidence="1">
    <location>
        <begin position="28"/>
        <end position="67"/>
    </location>
</feature>
<sequence length="226" mass="25533">MNRYTSVRKRSILPKFIIWKKNRQKREGKRDHLGCEHEGHTRHGDIKNKNISGVGSKKGKTSPKVGKENEIHRKPTITKLTKEVSTRQGGFFSVFGLVTSVGSKKGHRHRQGDLLPRRALKGIIFMFQAKLETKALKAKRPGFTDDRYNETSYYIENGEDDRRTSPSFDSSHLKSRLSHVVQAAETSGCFLAATVEKKFCVEAKQIEHAGGSARRLSNLKVCKISL</sequence>
<dbReference type="Proteomes" id="UP001372834">
    <property type="component" value="Unassembled WGS sequence"/>
</dbReference>
<name>A0AAN8PWC0_POLSC</name>
<reference evidence="2 3" key="1">
    <citation type="submission" date="2023-10" db="EMBL/GenBank/DDBJ databases">
        <title>Genomes of two closely related lineages of the louse Polyplax serrata with different host specificities.</title>
        <authorList>
            <person name="Martinu J."/>
            <person name="Tarabai H."/>
            <person name="Stefka J."/>
            <person name="Hypsa V."/>
        </authorList>
    </citation>
    <scope>NUCLEOTIDE SEQUENCE [LARGE SCALE GENOMIC DNA]</scope>
    <source>
        <strain evidence="2">HR10_N</strain>
    </source>
</reference>
<feature type="compositionally biased region" description="Basic and acidic residues" evidence="1">
    <location>
        <begin position="28"/>
        <end position="48"/>
    </location>
</feature>
<gene>
    <name evidence="2" type="ORF">RUM43_009386</name>
</gene>
<evidence type="ECO:0000313" key="3">
    <source>
        <dbReference type="Proteomes" id="UP001372834"/>
    </source>
</evidence>
<accession>A0AAN8PWC0</accession>
<protein>
    <submittedName>
        <fullName evidence="2">Uncharacterized protein</fullName>
    </submittedName>
</protein>
<organism evidence="2 3">
    <name type="scientific">Polyplax serrata</name>
    <name type="common">Common mouse louse</name>
    <dbReference type="NCBI Taxonomy" id="468196"/>
    <lineage>
        <taxon>Eukaryota</taxon>
        <taxon>Metazoa</taxon>
        <taxon>Ecdysozoa</taxon>
        <taxon>Arthropoda</taxon>
        <taxon>Hexapoda</taxon>
        <taxon>Insecta</taxon>
        <taxon>Pterygota</taxon>
        <taxon>Neoptera</taxon>
        <taxon>Paraneoptera</taxon>
        <taxon>Psocodea</taxon>
        <taxon>Troctomorpha</taxon>
        <taxon>Phthiraptera</taxon>
        <taxon>Anoplura</taxon>
        <taxon>Polyplacidae</taxon>
        <taxon>Polyplax</taxon>
    </lineage>
</organism>
<dbReference type="AlphaFoldDB" id="A0AAN8PWC0"/>
<evidence type="ECO:0000256" key="1">
    <source>
        <dbReference type="SAM" id="MobiDB-lite"/>
    </source>
</evidence>
<dbReference type="EMBL" id="JAWJWE010000038">
    <property type="protein sequence ID" value="KAK6623534.1"/>
    <property type="molecule type" value="Genomic_DNA"/>
</dbReference>
<proteinExistence type="predicted"/>